<dbReference type="Proteomes" id="UP000694300">
    <property type="component" value="Unassembled WGS sequence"/>
</dbReference>
<feature type="binding site" evidence="4">
    <location>
        <position position="181"/>
    </location>
    <ligand>
        <name>substrate</name>
    </ligand>
</feature>
<dbReference type="NCBIfam" id="TIGR01759">
    <property type="entry name" value="MalateDH-SF1"/>
    <property type="match status" value="1"/>
</dbReference>
<evidence type="ECO:0000259" key="7">
    <source>
        <dbReference type="Pfam" id="PF02866"/>
    </source>
</evidence>
<feature type="binding site" evidence="4">
    <location>
        <position position="212"/>
    </location>
    <ligand>
        <name>substrate</name>
    </ligand>
</feature>
<dbReference type="EMBL" id="JADQDF010000001">
    <property type="protein sequence ID" value="MBW0131092.1"/>
    <property type="molecule type" value="Genomic_DNA"/>
</dbReference>
<keyword evidence="2 4" id="KW-0560">Oxidoreductase</keyword>
<organism evidence="8 9">
    <name type="scientific">Pseudonocardia oceani</name>
    <dbReference type="NCBI Taxonomy" id="2792013"/>
    <lineage>
        <taxon>Bacteria</taxon>
        <taxon>Bacillati</taxon>
        <taxon>Actinomycetota</taxon>
        <taxon>Actinomycetes</taxon>
        <taxon>Pseudonocardiales</taxon>
        <taxon>Pseudonocardiaceae</taxon>
        <taxon>Pseudonocardia</taxon>
    </lineage>
</organism>
<feature type="binding site" evidence="4">
    <location>
        <position position="162"/>
    </location>
    <ligand>
        <name>NAD(+)</name>
        <dbReference type="ChEBI" id="CHEBI:57540"/>
    </ligand>
</feature>
<dbReference type="EC" id="1.1.1.37" evidence="1 4"/>
<keyword evidence="9" id="KW-1185">Reference proteome</keyword>
<dbReference type="PIRSF" id="PIRSF000102">
    <property type="entry name" value="Lac_mal_DH"/>
    <property type="match status" value="1"/>
</dbReference>
<accession>A0ABS6UFR5</accession>
<evidence type="ECO:0000256" key="2">
    <source>
        <dbReference type="ARBA" id="ARBA00023002"/>
    </source>
</evidence>
<dbReference type="PANTHER" id="PTHR23382">
    <property type="entry name" value="MALATE DEHYDROGENASE"/>
    <property type="match status" value="1"/>
</dbReference>
<dbReference type="InterPro" id="IPR022383">
    <property type="entry name" value="Lactate/malate_DH_C"/>
</dbReference>
<feature type="binding site" evidence="4">
    <location>
        <position position="148"/>
    </location>
    <ligand>
        <name>substrate</name>
    </ligand>
</feature>
<evidence type="ECO:0000313" key="8">
    <source>
        <dbReference type="EMBL" id="MBW0131092.1"/>
    </source>
</evidence>
<dbReference type="GO" id="GO:0030060">
    <property type="term" value="F:L-malate dehydrogenase (NAD+) activity"/>
    <property type="evidence" value="ECO:0007669"/>
    <property type="project" value="UniProtKB-EC"/>
</dbReference>
<keyword evidence="4 5" id="KW-0520">NAD</keyword>
<feature type="active site" description="Proton acceptor" evidence="4">
    <location>
        <position position="237"/>
    </location>
</feature>
<dbReference type="Pfam" id="PF00056">
    <property type="entry name" value="Ldh_1_N"/>
    <property type="match status" value="1"/>
</dbReference>
<sequence length="377" mass="39543">MGVTLGLFVTVVVDRSDHLRTCVAAHSGAPVCRPSRHPGASRARFPAVSAPTAPVNVVVTGAAGQIGYALLFRIASGQLLGPDTPVRLRLLEIPQAVKAAEGVALELQDCAFPLLSGIDITDDATAAFDGANVALLVGARPRTKGMERGDLLEANGGIFAPQGRAINAGAADDIRVLVVGNPANTNALIASAAAPDVPAERFTAMTRLDHNRALAQLSSKLDVPLTDIKKLTIWGNHSATQYPDLYHAEVGGKIAAEQVEESWLRDEFIPRVAKRGAEIIEVRGASSAASAANAAIDHVYDWVNGTPEGDWTSAAIPSDGSYGVAEGIISSFPVTSVNGEWKIVQGLEINDFSRQRIDASVAELVEEREAVKGLGLL</sequence>
<reference evidence="8 9" key="1">
    <citation type="submission" date="2020-11" db="EMBL/GenBank/DDBJ databases">
        <title>Pseudonocardia abyssalis sp. nov. and Pseudonocardia oceani sp. nov., description and phylogenomic analysis of two novel actinomycetes isolated from the deep Southern Ocean.</title>
        <authorList>
            <person name="Parra J."/>
        </authorList>
    </citation>
    <scope>NUCLEOTIDE SEQUENCE [LARGE SCALE GENOMIC DNA]</scope>
    <source>
        <strain evidence="9">KRD185</strain>
    </source>
</reference>
<gene>
    <name evidence="4" type="primary">mdh</name>
    <name evidence="8" type="ORF">I4I82_25930</name>
</gene>
<feature type="binding site" evidence="4">
    <location>
        <begin position="179"/>
        <end position="181"/>
    </location>
    <ligand>
        <name>NAD(+)</name>
        <dbReference type="ChEBI" id="CHEBI:57540"/>
    </ligand>
</feature>
<evidence type="ECO:0000313" key="9">
    <source>
        <dbReference type="Proteomes" id="UP000694300"/>
    </source>
</evidence>
<protein>
    <recommendedName>
        <fullName evidence="1 4">Malate dehydrogenase</fullName>
        <ecNumber evidence="1 4">1.1.1.37</ecNumber>
    </recommendedName>
</protein>
<dbReference type="InterPro" id="IPR001252">
    <property type="entry name" value="Malate_DH_AS"/>
</dbReference>
<proteinExistence type="inferred from homology"/>
<dbReference type="NCBIfam" id="NF003916">
    <property type="entry name" value="PRK05442.1"/>
    <property type="match status" value="1"/>
</dbReference>
<comment type="catalytic activity">
    <reaction evidence="3 4 5">
        <text>(S)-malate + NAD(+) = oxaloacetate + NADH + H(+)</text>
        <dbReference type="Rhea" id="RHEA:21432"/>
        <dbReference type="ChEBI" id="CHEBI:15378"/>
        <dbReference type="ChEBI" id="CHEBI:15589"/>
        <dbReference type="ChEBI" id="CHEBI:16452"/>
        <dbReference type="ChEBI" id="CHEBI:57540"/>
        <dbReference type="ChEBI" id="CHEBI:57945"/>
        <dbReference type="EC" id="1.1.1.37"/>
    </reaction>
</comment>
<dbReference type="PROSITE" id="PS00068">
    <property type="entry name" value="MDH"/>
    <property type="match status" value="1"/>
</dbReference>
<dbReference type="CDD" id="cd01338">
    <property type="entry name" value="MDH_chloroplast-like"/>
    <property type="match status" value="1"/>
</dbReference>
<evidence type="ECO:0000256" key="3">
    <source>
        <dbReference type="ARBA" id="ARBA00048313"/>
    </source>
</evidence>
<dbReference type="InterPro" id="IPR001557">
    <property type="entry name" value="L-lactate/malate_DH"/>
</dbReference>
<comment type="function">
    <text evidence="4">Catalyzes the reversible oxidation of malate to oxaloacetate.</text>
</comment>
<comment type="similarity">
    <text evidence="4">Belongs to the LDH/MDH superfamily. MDH type 2 family.</text>
</comment>
<feature type="binding site" evidence="4">
    <location>
        <position position="155"/>
    </location>
    <ligand>
        <name>NAD(+)</name>
        <dbReference type="ChEBI" id="CHEBI:57540"/>
    </ligand>
</feature>
<keyword evidence="4 5" id="KW-0816">Tricarboxylic acid cycle</keyword>
<name>A0ABS6UFR5_9PSEU</name>
<dbReference type="InterPro" id="IPR010945">
    <property type="entry name" value="Malate_DH_type2"/>
</dbReference>
<dbReference type="Pfam" id="PF02866">
    <property type="entry name" value="Ldh_1_C"/>
    <property type="match status" value="1"/>
</dbReference>
<evidence type="ECO:0000256" key="1">
    <source>
        <dbReference type="ARBA" id="ARBA00012995"/>
    </source>
</evidence>
<feature type="binding site" evidence="4">
    <location>
        <begin position="61"/>
        <end position="67"/>
    </location>
    <ligand>
        <name>NAD(+)</name>
        <dbReference type="ChEBI" id="CHEBI:57540"/>
    </ligand>
</feature>
<comment type="caution">
    <text evidence="8">The sequence shown here is derived from an EMBL/GenBank/DDBJ whole genome shotgun (WGS) entry which is preliminary data.</text>
</comment>
<feature type="domain" description="Lactate/malate dehydrogenase C-terminal" evidence="7">
    <location>
        <begin position="206"/>
        <end position="371"/>
    </location>
</feature>
<evidence type="ECO:0000259" key="6">
    <source>
        <dbReference type="Pfam" id="PF00056"/>
    </source>
</evidence>
<feature type="binding site" evidence="4">
    <location>
        <position position="142"/>
    </location>
    <ligand>
        <name>substrate</name>
    </ligand>
</feature>
<evidence type="ECO:0000256" key="4">
    <source>
        <dbReference type="HAMAP-Rule" id="MF_01517"/>
    </source>
</evidence>
<dbReference type="HAMAP" id="MF_01517">
    <property type="entry name" value="Malate_dehydrog_2"/>
    <property type="match status" value="1"/>
</dbReference>
<feature type="domain" description="Lactate/malate dehydrogenase N-terminal" evidence="6">
    <location>
        <begin position="56"/>
        <end position="195"/>
    </location>
</feature>
<evidence type="ECO:0000256" key="5">
    <source>
        <dbReference type="RuleBase" id="RU000422"/>
    </source>
</evidence>
<dbReference type="InterPro" id="IPR001236">
    <property type="entry name" value="Lactate/malate_DH_N"/>
</dbReference>